<dbReference type="Gene3D" id="3.30.450.20">
    <property type="entry name" value="PAS domain"/>
    <property type="match status" value="1"/>
</dbReference>
<dbReference type="Pfam" id="PF08448">
    <property type="entry name" value="PAS_4"/>
    <property type="match status" value="1"/>
</dbReference>
<dbReference type="GO" id="GO:0000155">
    <property type="term" value="F:phosphorelay sensor kinase activity"/>
    <property type="evidence" value="ECO:0007669"/>
    <property type="project" value="InterPro"/>
</dbReference>
<dbReference type="SMART" id="SM00091">
    <property type="entry name" value="PAS"/>
    <property type="match status" value="1"/>
</dbReference>
<keyword evidence="3" id="KW-0597">Phosphoprotein</keyword>
<dbReference type="EC" id="2.7.13.3" evidence="2"/>
<dbReference type="PROSITE" id="PS50112">
    <property type="entry name" value="PAS"/>
    <property type="match status" value="1"/>
</dbReference>
<dbReference type="PANTHER" id="PTHR43065:SF10">
    <property type="entry name" value="PEROXIDE STRESS-ACTIVATED HISTIDINE KINASE MAK3"/>
    <property type="match status" value="1"/>
</dbReference>
<dbReference type="InterPro" id="IPR005467">
    <property type="entry name" value="His_kinase_dom"/>
</dbReference>
<evidence type="ECO:0000256" key="5">
    <source>
        <dbReference type="ARBA" id="ARBA00022741"/>
    </source>
</evidence>
<feature type="domain" description="Histidine kinase" evidence="9">
    <location>
        <begin position="170"/>
        <end position="383"/>
    </location>
</feature>
<keyword evidence="12" id="KW-1185">Reference proteome</keyword>
<comment type="catalytic activity">
    <reaction evidence="1">
        <text>ATP + protein L-histidine = ADP + protein N-phospho-L-histidine.</text>
        <dbReference type="EC" id="2.7.13.3"/>
    </reaction>
</comment>
<protein>
    <recommendedName>
        <fullName evidence="2">histidine kinase</fullName>
        <ecNumber evidence="2">2.7.13.3</ecNumber>
    </recommendedName>
</protein>
<keyword evidence="7" id="KW-0067">ATP-binding</keyword>
<name>A0A6B2M192_9BACT</name>
<dbReference type="InterPro" id="IPR004358">
    <property type="entry name" value="Sig_transdc_His_kin-like_C"/>
</dbReference>
<proteinExistence type="predicted"/>
<evidence type="ECO:0000256" key="3">
    <source>
        <dbReference type="ARBA" id="ARBA00022553"/>
    </source>
</evidence>
<evidence type="ECO:0000256" key="6">
    <source>
        <dbReference type="ARBA" id="ARBA00022777"/>
    </source>
</evidence>
<dbReference type="InterPro" id="IPR036890">
    <property type="entry name" value="HATPase_C_sf"/>
</dbReference>
<dbReference type="InterPro" id="IPR035965">
    <property type="entry name" value="PAS-like_dom_sf"/>
</dbReference>
<dbReference type="SUPFAM" id="SSF55874">
    <property type="entry name" value="ATPase domain of HSP90 chaperone/DNA topoisomerase II/histidine kinase"/>
    <property type="match status" value="1"/>
</dbReference>
<dbReference type="Pfam" id="PF00512">
    <property type="entry name" value="HisKA"/>
    <property type="match status" value="1"/>
</dbReference>
<dbReference type="CDD" id="cd00075">
    <property type="entry name" value="HATPase"/>
    <property type="match status" value="1"/>
</dbReference>
<dbReference type="PROSITE" id="PS50109">
    <property type="entry name" value="HIS_KIN"/>
    <property type="match status" value="1"/>
</dbReference>
<keyword evidence="8" id="KW-0902">Two-component regulatory system</keyword>
<dbReference type="SUPFAM" id="SSF55785">
    <property type="entry name" value="PYP-like sensor domain (PAS domain)"/>
    <property type="match status" value="1"/>
</dbReference>
<gene>
    <name evidence="11" type="ORF">G0Q06_09470</name>
</gene>
<evidence type="ECO:0000259" key="10">
    <source>
        <dbReference type="PROSITE" id="PS50112"/>
    </source>
</evidence>
<evidence type="ECO:0000256" key="8">
    <source>
        <dbReference type="ARBA" id="ARBA00023012"/>
    </source>
</evidence>
<dbReference type="InterPro" id="IPR013656">
    <property type="entry name" value="PAS_4"/>
</dbReference>
<dbReference type="InterPro" id="IPR003594">
    <property type="entry name" value="HATPase_dom"/>
</dbReference>
<evidence type="ECO:0000313" key="12">
    <source>
        <dbReference type="Proteomes" id="UP000478417"/>
    </source>
</evidence>
<organism evidence="11 12">
    <name type="scientific">Oceanipulchritudo coccoides</name>
    <dbReference type="NCBI Taxonomy" id="2706888"/>
    <lineage>
        <taxon>Bacteria</taxon>
        <taxon>Pseudomonadati</taxon>
        <taxon>Verrucomicrobiota</taxon>
        <taxon>Opitutia</taxon>
        <taxon>Puniceicoccales</taxon>
        <taxon>Oceanipulchritudinaceae</taxon>
        <taxon>Oceanipulchritudo</taxon>
    </lineage>
</organism>
<dbReference type="InterPro" id="IPR000014">
    <property type="entry name" value="PAS"/>
</dbReference>
<keyword evidence="5" id="KW-0547">Nucleotide-binding</keyword>
<accession>A0A6B2M192</accession>
<dbReference type="GO" id="GO:0005524">
    <property type="term" value="F:ATP binding"/>
    <property type="evidence" value="ECO:0007669"/>
    <property type="project" value="UniProtKB-KW"/>
</dbReference>
<keyword evidence="4" id="KW-0808">Transferase</keyword>
<evidence type="ECO:0000256" key="4">
    <source>
        <dbReference type="ARBA" id="ARBA00022679"/>
    </source>
</evidence>
<dbReference type="SUPFAM" id="SSF47384">
    <property type="entry name" value="Homodimeric domain of signal transducing histidine kinase"/>
    <property type="match status" value="1"/>
</dbReference>
<dbReference type="PRINTS" id="PR00344">
    <property type="entry name" value="BCTRLSENSOR"/>
</dbReference>
<dbReference type="InterPro" id="IPR036097">
    <property type="entry name" value="HisK_dim/P_sf"/>
</dbReference>
<dbReference type="Gene3D" id="3.30.565.10">
    <property type="entry name" value="Histidine kinase-like ATPase, C-terminal domain"/>
    <property type="match status" value="1"/>
</dbReference>
<reference evidence="11 12" key="1">
    <citation type="submission" date="2020-02" db="EMBL/GenBank/DDBJ databases">
        <title>Albibacoteraceae fam. nov., the first described family within the subdivision 4 Verrucomicrobia.</title>
        <authorList>
            <person name="Xi F."/>
        </authorList>
    </citation>
    <scope>NUCLEOTIDE SEQUENCE [LARGE SCALE GENOMIC DNA]</scope>
    <source>
        <strain evidence="11 12">CK1056</strain>
    </source>
</reference>
<keyword evidence="6" id="KW-0418">Kinase</keyword>
<dbReference type="CDD" id="cd00082">
    <property type="entry name" value="HisKA"/>
    <property type="match status" value="1"/>
</dbReference>
<evidence type="ECO:0000313" key="11">
    <source>
        <dbReference type="EMBL" id="NDV62678.1"/>
    </source>
</evidence>
<dbReference type="InterPro" id="IPR003661">
    <property type="entry name" value="HisK_dim/P_dom"/>
</dbReference>
<evidence type="ECO:0000256" key="2">
    <source>
        <dbReference type="ARBA" id="ARBA00012438"/>
    </source>
</evidence>
<dbReference type="SMART" id="SM00388">
    <property type="entry name" value="HisKA"/>
    <property type="match status" value="1"/>
</dbReference>
<feature type="domain" description="PAS" evidence="10">
    <location>
        <begin position="33"/>
        <end position="75"/>
    </location>
</feature>
<sequence>MQKRHDPLDSLVERVDELDAASRVNLISRLARERQLMNTVISTLREGVIVLEPSGKIEYANPSACDMLGLNDRDLSEITLWRAVPDLARTLNLSRKGFLKEDASVSRELELSYPERRIVRLYLVPIEETVQDVQIARYAVILSDITKEHVKTRQEIENERVKSILELSAGVAHELGNPLNSLNIHLQVMQRKLDRMKGSHDVEKLEKSLAICSGEVERLDSIITHFLEAVRPREPQLHDLDLISPLEESIEFLGPELEGAGIRVDIELASSLPVVQGDRDQIKQVFFNLIKNARQAMQEGGIIRIRASSDDEFVYVQIGDTGEGISQENLSKVFQPYYTTKKEGHGLGMMIVERIMRDHGGQIGLDSRASVGTLVTLQFPQKHRRIRLLKDS</sequence>
<dbReference type="AlphaFoldDB" id="A0A6B2M192"/>
<comment type="caution">
    <text evidence="11">The sequence shown here is derived from an EMBL/GenBank/DDBJ whole genome shotgun (WGS) entry which is preliminary data.</text>
</comment>
<dbReference type="EMBL" id="JAAGNX010000002">
    <property type="protein sequence ID" value="NDV62678.1"/>
    <property type="molecule type" value="Genomic_DNA"/>
</dbReference>
<evidence type="ECO:0000256" key="1">
    <source>
        <dbReference type="ARBA" id="ARBA00000085"/>
    </source>
</evidence>
<dbReference type="SMART" id="SM00387">
    <property type="entry name" value="HATPase_c"/>
    <property type="match status" value="1"/>
</dbReference>
<dbReference type="PANTHER" id="PTHR43065">
    <property type="entry name" value="SENSOR HISTIDINE KINASE"/>
    <property type="match status" value="1"/>
</dbReference>
<dbReference type="CDD" id="cd00130">
    <property type="entry name" value="PAS"/>
    <property type="match status" value="1"/>
</dbReference>
<evidence type="ECO:0000256" key="7">
    <source>
        <dbReference type="ARBA" id="ARBA00022840"/>
    </source>
</evidence>
<dbReference type="Gene3D" id="1.10.287.130">
    <property type="match status" value="1"/>
</dbReference>
<evidence type="ECO:0000259" key="9">
    <source>
        <dbReference type="PROSITE" id="PS50109"/>
    </source>
</evidence>
<dbReference type="Pfam" id="PF02518">
    <property type="entry name" value="HATPase_c"/>
    <property type="match status" value="1"/>
</dbReference>
<dbReference type="RefSeq" id="WP_163964995.1">
    <property type="nucleotide sequence ID" value="NZ_JAAGNX010000002.1"/>
</dbReference>
<dbReference type="Proteomes" id="UP000478417">
    <property type="component" value="Unassembled WGS sequence"/>
</dbReference>